<dbReference type="Pfam" id="PF00069">
    <property type="entry name" value="Pkinase"/>
    <property type="match status" value="1"/>
</dbReference>
<keyword evidence="6 9" id="KW-0067">ATP-binding</keyword>
<dbReference type="PROSITE" id="PS00107">
    <property type="entry name" value="PROTEIN_KINASE_ATP"/>
    <property type="match status" value="1"/>
</dbReference>
<feature type="region of interest" description="Disordered" evidence="10">
    <location>
        <begin position="1159"/>
        <end position="1207"/>
    </location>
</feature>
<dbReference type="SUPFAM" id="SSF56112">
    <property type="entry name" value="Protein kinase-like (PK-like)"/>
    <property type="match status" value="1"/>
</dbReference>
<keyword evidence="3" id="KW-0808">Transferase</keyword>
<keyword evidence="4 9" id="KW-0547">Nucleotide-binding</keyword>
<dbReference type="EMBL" id="DF237098">
    <property type="protein sequence ID" value="GAQ83469.1"/>
    <property type="molecule type" value="Genomic_DNA"/>
</dbReference>
<feature type="compositionally biased region" description="Pro residues" evidence="10">
    <location>
        <begin position="1165"/>
        <end position="1177"/>
    </location>
</feature>
<comment type="catalytic activity">
    <reaction evidence="7">
        <text>L-threonyl-[protein] + ATP = O-phospho-L-threonyl-[protein] + ADP + H(+)</text>
        <dbReference type="Rhea" id="RHEA:46608"/>
        <dbReference type="Rhea" id="RHEA-COMP:11060"/>
        <dbReference type="Rhea" id="RHEA-COMP:11605"/>
        <dbReference type="ChEBI" id="CHEBI:15378"/>
        <dbReference type="ChEBI" id="CHEBI:30013"/>
        <dbReference type="ChEBI" id="CHEBI:30616"/>
        <dbReference type="ChEBI" id="CHEBI:61977"/>
        <dbReference type="ChEBI" id="CHEBI:456216"/>
        <dbReference type="EC" id="2.7.11.25"/>
    </reaction>
</comment>
<evidence type="ECO:0000256" key="9">
    <source>
        <dbReference type="PROSITE-ProRule" id="PRU10141"/>
    </source>
</evidence>
<feature type="compositionally biased region" description="Polar residues" evidence="10">
    <location>
        <begin position="111"/>
        <end position="125"/>
    </location>
</feature>
<dbReference type="PANTHER" id="PTHR48016:SF56">
    <property type="entry name" value="MAPKK KINASE"/>
    <property type="match status" value="1"/>
</dbReference>
<feature type="compositionally biased region" description="Low complexity" evidence="10">
    <location>
        <begin position="204"/>
        <end position="217"/>
    </location>
</feature>
<feature type="region of interest" description="Disordered" evidence="10">
    <location>
        <begin position="1"/>
        <end position="471"/>
    </location>
</feature>
<feature type="region of interest" description="Disordered" evidence="10">
    <location>
        <begin position="830"/>
        <end position="860"/>
    </location>
</feature>
<dbReference type="InterPro" id="IPR011009">
    <property type="entry name" value="Kinase-like_dom_sf"/>
</dbReference>
<name>A0A1Y1I204_KLENI</name>
<dbReference type="SMART" id="SM00220">
    <property type="entry name" value="S_TKc"/>
    <property type="match status" value="1"/>
</dbReference>
<feature type="compositionally biased region" description="Basic and acidic residues" evidence="10">
    <location>
        <begin position="399"/>
        <end position="415"/>
    </location>
</feature>
<evidence type="ECO:0000256" key="4">
    <source>
        <dbReference type="ARBA" id="ARBA00022741"/>
    </source>
</evidence>
<evidence type="ECO:0000313" key="13">
    <source>
        <dbReference type="Proteomes" id="UP000054558"/>
    </source>
</evidence>
<dbReference type="InterPro" id="IPR000719">
    <property type="entry name" value="Prot_kinase_dom"/>
</dbReference>
<dbReference type="GO" id="GO:0004709">
    <property type="term" value="F:MAP kinase kinase kinase activity"/>
    <property type="evidence" value="ECO:0007669"/>
    <property type="project" value="UniProtKB-EC"/>
</dbReference>
<feature type="compositionally biased region" description="Low complexity" evidence="10">
    <location>
        <begin position="338"/>
        <end position="352"/>
    </location>
</feature>
<feature type="compositionally biased region" description="Polar residues" evidence="10">
    <location>
        <begin position="377"/>
        <end position="397"/>
    </location>
</feature>
<feature type="compositionally biased region" description="Polar residues" evidence="10">
    <location>
        <begin position="254"/>
        <end position="264"/>
    </location>
</feature>
<proteinExistence type="inferred from homology"/>
<dbReference type="PROSITE" id="PS50011">
    <property type="entry name" value="PROTEIN_KINASE_DOM"/>
    <property type="match status" value="1"/>
</dbReference>
<feature type="binding site" evidence="9">
    <location>
        <position position="912"/>
    </location>
    <ligand>
        <name>ATP</name>
        <dbReference type="ChEBI" id="CHEBI:30616"/>
    </ligand>
</feature>
<feature type="domain" description="Protein kinase" evidence="11">
    <location>
        <begin position="883"/>
        <end position="1144"/>
    </location>
</feature>
<gene>
    <name evidence="12" type="ORF">KFL_001490090</name>
</gene>
<dbReference type="InterPro" id="IPR050538">
    <property type="entry name" value="MAP_kinase_kinase_kinase"/>
</dbReference>
<comment type="catalytic activity">
    <reaction evidence="8">
        <text>L-seryl-[protein] + ATP = O-phospho-L-seryl-[protein] + ADP + H(+)</text>
        <dbReference type="Rhea" id="RHEA:17989"/>
        <dbReference type="Rhea" id="RHEA-COMP:9863"/>
        <dbReference type="Rhea" id="RHEA-COMP:11604"/>
        <dbReference type="ChEBI" id="CHEBI:15378"/>
        <dbReference type="ChEBI" id="CHEBI:29999"/>
        <dbReference type="ChEBI" id="CHEBI:30616"/>
        <dbReference type="ChEBI" id="CHEBI:83421"/>
        <dbReference type="ChEBI" id="CHEBI:456216"/>
        <dbReference type="EC" id="2.7.11.25"/>
    </reaction>
</comment>
<comment type="similarity">
    <text evidence="1">Belongs to the protein kinase superfamily. STE Ser/Thr protein kinase family. MAP kinase kinase kinase subfamily.</text>
</comment>
<evidence type="ECO:0000256" key="7">
    <source>
        <dbReference type="ARBA" id="ARBA00047559"/>
    </source>
</evidence>
<dbReference type="OMA" id="PWPSINR"/>
<keyword evidence="13" id="KW-1185">Reference proteome</keyword>
<dbReference type="Proteomes" id="UP000054558">
    <property type="component" value="Unassembled WGS sequence"/>
</dbReference>
<evidence type="ECO:0000259" key="11">
    <source>
        <dbReference type="PROSITE" id="PS50011"/>
    </source>
</evidence>
<reference evidence="12 13" key="1">
    <citation type="journal article" date="2014" name="Nat. Commun.">
        <title>Klebsormidium flaccidum genome reveals primary factors for plant terrestrial adaptation.</title>
        <authorList>
            <person name="Hori K."/>
            <person name="Maruyama F."/>
            <person name="Fujisawa T."/>
            <person name="Togashi T."/>
            <person name="Yamamoto N."/>
            <person name="Seo M."/>
            <person name="Sato S."/>
            <person name="Yamada T."/>
            <person name="Mori H."/>
            <person name="Tajima N."/>
            <person name="Moriyama T."/>
            <person name="Ikeuchi M."/>
            <person name="Watanabe M."/>
            <person name="Wada H."/>
            <person name="Kobayashi K."/>
            <person name="Saito M."/>
            <person name="Masuda T."/>
            <person name="Sasaki-Sekimoto Y."/>
            <person name="Mashiguchi K."/>
            <person name="Awai K."/>
            <person name="Shimojima M."/>
            <person name="Masuda S."/>
            <person name="Iwai M."/>
            <person name="Nobusawa T."/>
            <person name="Narise T."/>
            <person name="Kondo S."/>
            <person name="Saito H."/>
            <person name="Sato R."/>
            <person name="Murakawa M."/>
            <person name="Ihara Y."/>
            <person name="Oshima-Yamada Y."/>
            <person name="Ohtaka K."/>
            <person name="Satoh M."/>
            <person name="Sonobe K."/>
            <person name="Ishii M."/>
            <person name="Ohtani R."/>
            <person name="Kanamori-Sato M."/>
            <person name="Honoki R."/>
            <person name="Miyazaki D."/>
            <person name="Mochizuki H."/>
            <person name="Umetsu J."/>
            <person name="Higashi K."/>
            <person name="Shibata D."/>
            <person name="Kamiya Y."/>
            <person name="Sato N."/>
            <person name="Nakamura Y."/>
            <person name="Tabata S."/>
            <person name="Ida S."/>
            <person name="Kurokawa K."/>
            <person name="Ohta H."/>
        </authorList>
    </citation>
    <scope>NUCLEOTIDE SEQUENCE [LARGE SCALE GENOMIC DNA]</scope>
    <source>
        <strain evidence="12 13">NIES-2285</strain>
    </source>
</reference>
<accession>A0A1Y1I204</accession>
<protein>
    <recommendedName>
        <fullName evidence="2">mitogen-activated protein kinase kinase kinase</fullName>
        <ecNumber evidence="2">2.7.11.25</ecNumber>
    </recommendedName>
</protein>
<evidence type="ECO:0000256" key="2">
    <source>
        <dbReference type="ARBA" id="ARBA00012406"/>
    </source>
</evidence>
<organism evidence="12 13">
    <name type="scientific">Klebsormidium nitens</name>
    <name type="common">Green alga</name>
    <name type="synonym">Ulothrix nitens</name>
    <dbReference type="NCBI Taxonomy" id="105231"/>
    <lineage>
        <taxon>Eukaryota</taxon>
        <taxon>Viridiplantae</taxon>
        <taxon>Streptophyta</taxon>
        <taxon>Klebsormidiophyceae</taxon>
        <taxon>Klebsormidiales</taxon>
        <taxon>Klebsormidiaceae</taxon>
        <taxon>Klebsormidium</taxon>
    </lineage>
</organism>
<feature type="compositionally biased region" description="Polar residues" evidence="10">
    <location>
        <begin position="835"/>
        <end position="847"/>
    </location>
</feature>
<evidence type="ECO:0000256" key="10">
    <source>
        <dbReference type="SAM" id="MobiDB-lite"/>
    </source>
</evidence>
<evidence type="ECO:0000256" key="3">
    <source>
        <dbReference type="ARBA" id="ARBA00022679"/>
    </source>
</evidence>
<keyword evidence="12" id="KW-0723">Serine/threonine-protein kinase</keyword>
<feature type="compositionally biased region" description="Basic and acidic residues" evidence="10">
    <location>
        <begin position="517"/>
        <end position="539"/>
    </location>
</feature>
<feature type="compositionally biased region" description="Basic and acidic residues" evidence="10">
    <location>
        <begin position="54"/>
        <end position="64"/>
    </location>
</feature>
<feature type="region of interest" description="Disordered" evidence="10">
    <location>
        <begin position="1242"/>
        <end position="1344"/>
    </location>
</feature>
<evidence type="ECO:0000256" key="5">
    <source>
        <dbReference type="ARBA" id="ARBA00022777"/>
    </source>
</evidence>
<feature type="compositionally biased region" description="Polar residues" evidence="10">
    <location>
        <begin position="148"/>
        <end position="180"/>
    </location>
</feature>
<dbReference type="OrthoDB" id="4062651at2759"/>
<evidence type="ECO:0000256" key="1">
    <source>
        <dbReference type="ARBA" id="ARBA00006529"/>
    </source>
</evidence>
<dbReference type="EC" id="2.7.11.25" evidence="2"/>
<evidence type="ECO:0000256" key="8">
    <source>
        <dbReference type="ARBA" id="ARBA00048329"/>
    </source>
</evidence>
<feature type="region of interest" description="Disordered" evidence="10">
    <location>
        <begin position="617"/>
        <end position="817"/>
    </location>
</feature>
<feature type="compositionally biased region" description="Low complexity" evidence="10">
    <location>
        <begin position="300"/>
        <end position="310"/>
    </location>
</feature>
<feature type="compositionally biased region" description="Polar residues" evidence="10">
    <location>
        <begin position="71"/>
        <end position="83"/>
    </location>
</feature>
<dbReference type="PANTHER" id="PTHR48016">
    <property type="entry name" value="MAP KINASE KINASE KINASE SSK2-RELATED-RELATED"/>
    <property type="match status" value="1"/>
</dbReference>
<feature type="compositionally biased region" description="Polar residues" evidence="10">
    <location>
        <begin position="1181"/>
        <end position="1200"/>
    </location>
</feature>
<dbReference type="InterPro" id="IPR017441">
    <property type="entry name" value="Protein_kinase_ATP_BS"/>
</dbReference>
<dbReference type="Gene3D" id="1.10.510.10">
    <property type="entry name" value="Transferase(Phosphotransferase) domain 1"/>
    <property type="match status" value="1"/>
</dbReference>
<evidence type="ECO:0000256" key="6">
    <source>
        <dbReference type="ARBA" id="ARBA00022840"/>
    </source>
</evidence>
<feature type="compositionally biased region" description="Polar residues" evidence="10">
    <location>
        <begin position="670"/>
        <end position="680"/>
    </location>
</feature>
<feature type="compositionally biased region" description="Pro residues" evidence="10">
    <location>
        <begin position="100"/>
        <end position="110"/>
    </location>
</feature>
<dbReference type="STRING" id="105231.A0A1Y1I204"/>
<feature type="region of interest" description="Disordered" evidence="10">
    <location>
        <begin position="1363"/>
        <end position="1392"/>
    </location>
</feature>
<dbReference type="GO" id="GO:0005524">
    <property type="term" value="F:ATP binding"/>
    <property type="evidence" value="ECO:0007669"/>
    <property type="project" value="UniProtKB-UniRule"/>
</dbReference>
<sequence length="1392" mass="146520">MMKKLFNKWGGSEEGKGKKAAGRASEGLVRGPDIPNLLNSGPQLLAAGPGESGGLDKEPPDAHTNRPVPSFITNSVNLPSYGQSAAVPLPLPSEAIALPLPEPSQGPHPFPSSQGNPQSLPTEDSVSPGGFGFPNQGLTRLVLEGDPATNSDAGKGVSNKTGLTISRTGGNKSSYSSPRGLSSVFRSGPKNGKAGRGEAGVRTNQNPLPFNFPNQRPSPLETVLSGPKRGQVLRPVLDAAASEPAASPQLPPDLSSTPSPNMTPRSAPDWTSAMPPVSPFWNRTSPGGSANPLAPKLRRSPSLNSNPDSNSVDHSNTSSPLSRFSPVGQANQSANQVPGKPGKSAPSSPAHSEGLGAGKPDAFGSGHSIGSAMSEPPLSTDSAELNSNQTEAETIRSSLRGEDEAKQLESGEIVHGRHLLGLDPWEESGRDDSSEASSPGGSESTESSVAGDWLNSSSPKREKGAVPAPRVHFDLNAPQAVQGGGGAGFQGILLSPRGKAATTEGLGDAPPLVGVPEAHDLPRHSEGGYKKEVGEEDLTRSITPRTAEALQGEAGRQKGSQAGSPAPLGVRSPQKPVVGAVNRVQRPLNTHLNVPKQLTPITAGPAWHESIAGLPLSSSEAASSAPQAHPLPDIGQAYTPPSVANTPSPREGTSLPPAPQSLASRGASRAAQNRTLSSPEPHSHHSRASSEGRVKANENLGGGKPLQLSQAGSMLDGGARSRPHRNHSEPIPRSFADAPIFPRTDIHPLPLSEATRTLSDPILPRPQKRTSLDQDATPLPLPLPPTEDKGVLSRGVSPSQAPVSPAQPSPLPLLPQTGYPLTPSVFPTGKPAGSVSPSVASTRSLSPHASPISVLQRGDRNSREFRGVNADQVAPGPKLPVNWRKGEKLGSGTFGSVYRGLNSDTGEMFAVKEVGDAQQNVLDESTSQLEHEVALLSRLKHPNIVQYVGTKREDGKLYIFLEFMPGGSIESNLRAYGRFTEPLIRAYTKQILCGLKYLHDQSTIHRDIKGANILVDINGRVKLADFGMAKQICETNSLAAKSGIKGSPFWMAPEVVKHERRNDGRPADIWSVGCTVLEMAEGVPPWSRDCTNPIQIIWKIASSNDYPHIPEHLSQTAVDFIKVCLNRSPDERPKVDDLLSHPFIADVVPETPPDLSVAFSRVSPPGTPSPRPAPPVVPRTLNRTSQSPAVPRLSRQTSGKQLEERIVEEDESVSAIVAALVDTPSPRASGGGVRQVIGAAKLRPKTPPPNWSPNGLVPEEPKPGTAKSRFGEISGSARGVEQNDARTKPSLRWKSPTSGEPAVPPAETSFQFAGASGERHPGAPLTRHKSADAPTLRRPLGTLSEDGSVEIEKLQKVLSVPLETTKSKSGPLDKFGASNLPNHKRYIQGEVA</sequence>
<feature type="compositionally biased region" description="Polar residues" evidence="10">
    <location>
        <begin position="312"/>
        <end position="336"/>
    </location>
</feature>
<keyword evidence="5 12" id="KW-0418">Kinase</keyword>
<feature type="compositionally biased region" description="Low complexity" evidence="10">
    <location>
        <begin position="435"/>
        <end position="448"/>
    </location>
</feature>
<feature type="region of interest" description="Disordered" evidence="10">
    <location>
        <begin position="499"/>
        <end position="596"/>
    </location>
</feature>
<evidence type="ECO:0000313" key="12">
    <source>
        <dbReference type="EMBL" id="GAQ83469.1"/>
    </source>
</evidence>
<dbReference type="GO" id="GO:0000165">
    <property type="term" value="P:MAPK cascade"/>
    <property type="evidence" value="ECO:0000318"/>
    <property type="project" value="GO_Central"/>
</dbReference>